<dbReference type="SUPFAM" id="SSF56112">
    <property type="entry name" value="Protein kinase-like (PK-like)"/>
    <property type="match status" value="1"/>
</dbReference>
<dbReference type="InterPro" id="IPR011009">
    <property type="entry name" value="Kinase-like_dom_sf"/>
</dbReference>
<dbReference type="Gene3D" id="3.90.1200.10">
    <property type="match status" value="1"/>
</dbReference>
<dbReference type="CTD" id="9807501"/>
<evidence type="ECO:0000313" key="5">
    <source>
        <dbReference type="Proteomes" id="UP000483820"/>
    </source>
</evidence>
<keyword evidence="1" id="KW-0443">Lipid metabolism</keyword>
<dbReference type="Proteomes" id="UP000483820">
    <property type="component" value="Chromosome III"/>
</dbReference>
<protein>
    <submittedName>
        <fullName evidence="4">Uncharacterized protein</fullName>
    </submittedName>
</protein>
<comment type="similarity">
    <text evidence="3">Belongs to the choline/ethanolamine kinase family.</text>
</comment>
<evidence type="ECO:0000313" key="4">
    <source>
        <dbReference type="EMBL" id="KAF1761857.1"/>
    </source>
</evidence>
<evidence type="ECO:0000256" key="1">
    <source>
        <dbReference type="ARBA" id="ARBA00023209"/>
    </source>
</evidence>
<reference evidence="4 5" key="1">
    <citation type="submission" date="2019-12" db="EMBL/GenBank/DDBJ databases">
        <title>Chromosome-level assembly of the Caenorhabditis remanei genome.</title>
        <authorList>
            <person name="Teterina A.A."/>
            <person name="Willis J.H."/>
            <person name="Phillips P.C."/>
        </authorList>
    </citation>
    <scope>NUCLEOTIDE SEQUENCE [LARGE SCALE GENOMIC DNA]</scope>
    <source>
        <strain evidence="4 5">PX506</strain>
        <tissue evidence="4">Whole organism</tissue>
    </source>
</reference>
<evidence type="ECO:0000256" key="2">
    <source>
        <dbReference type="ARBA" id="ARBA00023264"/>
    </source>
</evidence>
<dbReference type="EMBL" id="WUAV01000003">
    <property type="protein sequence ID" value="KAF1761857.1"/>
    <property type="molecule type" value="Genomic_DNA"/>
</dbReference>
<dbReference type="Gene3D" id="3.30.200.20">
    <property type="entry name" value="Phosphorylase Kinase, domain 1"/>
    <property type="match status" value="1"/>
</dbReference>
<gene>
    <name evidence="4" type="ORF">GCK72_010116</name>
</gene>
<dbReference type="RefSeq" id="XP_003106123.2">
    <property type="nucleotide sequence ID" value="XM_003106075.2"/>
</dbReference>
<dbReference type="GO" id="GO:0005737">
    <property type="term" value="C:cytoplasm"/>
    <property type="evidence" value="ECO:0007669"/>
    <property type="project" value="TreeGrafter"/>
</dbReference>
<keyword evidence="1" id="KW-0594">Phospholipid biosynthesis</keyword>
<dbReference type="AlphaFoldDB" id="A0A6A5H3S9"/>
<dbReference type="GeneID" id="9807501"/>
<keyword evidence="1" id="KW-0444">Lipid biosynthesis</keyword>
<dbReference type="PANTHER" id="PTHR22603">
    <property type="entry name" value="CHOLINE/ETHANOALAMINE KINASE"/>
    <property type="match status" value="1"/>
</dbReference>
<proteinExistence type="inferred from homology"/>
<organism evidence="4 5">
    <name type="scientific">Caenorhabditis remanei</name>
    <name type="common">Caenorhabditis vulgaris</name>
    <dbReference type="NCBI Taxonomy" id="31234"/>
    <lineage>
        <taxon>Eukaryota</taxon>
        <taxon>Metazoa</taxon>
        <taxon>Ecdysozoa</taxon>
        <taxon>Nematoda</taxon>
        <taxon>Chromadorea</taxon>
        <taxon>Rhabditida</taxon>
        <taxon>Rhabditina</taxon>
        <taxon>Rhabditomorpha</taxon>
        <taxon>Rhabditoidea</taxon>
        <taxon>Rhabditidae</taxon>
        <taxon>Peloderinae</taxon>
        <taxon>Caenorhabditis</taxon>
    </lineage>
</organism>
<comment type="caution">
    <text evidence="4">The sequence shown here is derived from an EMBL/GenBank/DDBJ whole genome shotgun (WGS) entry which is preliminary data.</text>
</comment>
<dbReference type="KEGG" id="crq:GCK72_010116"/>
<dbReference type="PANTHER" id="PTHR22603:SF25">
    <property type="entry name" value="CHOLINE KINASE B1-RELATED"/>
    <property type="match status" value="1"/>
</dbReference>
<accession>A0A6A5H3S9</accession>
<name>A0A6A5H3S9_CAERE</name>
<keyword evidence="2" id="KW-1208">Phospholipid metabolism</keyword>
<dbReference type="Pfam" id="PF01633">
    <property type="entry name" value="Choline_kinase"/>
    <property type="match status" value="1"/>
</dbReference>
<dbReference type="GO" id="GO:0004103">
    <property type="term" value="F:choline kinase activity"/>
    <property type="evidence" value="ECO:0007669"/>
    <property type="project" value="TreeGrafter"/>
</dbReference>
<evidence type="ECO:0000256" key="3">
    <source>
        <dbReference type="ARBA" id="ARBA00038211"/>
    </source>
</evidence>
<dbReference type="GO" id="GO:0004305">
    <property type="term" value="F:ethanolamine kinase activity"/>
    <property type="evidence" value="ECO:0007669"/>
    <property type="project" value="TreeGrafter"/>
</dbReference>
<dbReference type="GO" id="GO:0006646">
    <property type="term" value="P:phosphatidylethanolamine biosynthetic process"/>
    <property type="evidence" value="ECO:0007669"/>
    <property type="project" value="TreeGrafter"/>
</dbReference>
<sequence>MRPIEKLFTENEPDSDIILEKVIQLGSDFIGGEWKTVKKSQVNVSRILGGQSNHMFHVTSSTSATEYLLRIHRQGDSHVFTDTVNFAIFSERGLGPKLYGFFEGGRMEEFLPSKTLDSDRILEAEISRKVGASFPRYHAIDVPVSKERRCFQIMRESLKEYE</sequence>